<evidence type="ECO:0000313" key="1">
    <source>
        <dbReference type="EMBL" id="KAH6939388.1"/>
    </source>
</evidence>
<proteinExistence type="predicted"/>
<keyword evidence="2" id="KW-1185">Reference proteome</keyword>
<protein>
    <submittedName>
        <fullName evidence="1">Uncharacterized protein</fullName>
    </submittedName>
</protein>
<sequence length="554" mass="61858">MATAPCSTDVFEHLDDAAREEAYRSAVSEAAALKTEVDQLRRELERLKMVPSKDHDAANDDDAPKPPLDPQLQASHDFLCNLLAPLIERIERLESRTREDSDAASCTSAGESYASINMKRGSRNQQSQAKGTNTQCMSNDEDARDRLSSFAASSLPHLGKDLNAWFHQVHYWFRTFSVPDEVAVPFIISRLPAEDFTWTRHHTKQSKDGHPQSFIDLCSRRKMPDNSSSLLESLSLSAKTASSPVPYGMFERQHFRNAHETTADDKGSQALSIHRATSLTDARFMRASMTDPSSLPPSGSLLPDAIMHPPDVAALQLRLPTFWRNNPQLWFGQVEATFDLHHTSSEISRFRHLLCNLSPEVAQEVADVIAAPLNDALYQRLKQSILDRTTTSESARLRHLLTTEELGDRRPSQLLNSMRQLLRSSDVDSNGALFRELFLQRLPQSTRPVLAAAGDLTLDRLAQLADRVHDATSATVAALSSTPESSVVSRLESRIDQLAASIDAFRTSPHDHRGVSTRQGHRAFSPSSPRSRSPRDYQHDSQTNVFNSYRAENM</sequence>
<comment type="caution">
    <text evidence="1">The sequence shown here is derived from an EMBL/GenBank/DDBJ whole genome shotgun (WGS) entry which is preliminary data.</text>
</comment>
<reference evidence="1" key="1">
    <citation type="submission" date="2020-05" db="EMBL/GenBank/DDBJ databases">
        <title>Large-scale comparative analyses of tick genomes elucidate their genetic diversity and vector capacities.</title>
        <authorList>
            <person name="Jia N."/>
            <person name="Wang J."/>
            <person name="Shi W."/>
            <person name="Du L."/>
            <person name="Sun Y."/>
            <person name="Zhan W."/>
            <person name="Jiang J."/>
            <person name="Wang Q."/>
            <person name="Zhang B."/>
            <person name="Ji P."/>
            <person name="Sakyi L.B."/>
            <person name="Cui X."/>
            <person name="Yuan T."/>
            <person name="Jiang B."/>
            <person name="Yang W."/>
            <person name="Lam T.T.-Y."/>
            <person name="Chang Q."/>
            <person name="Ding S."/>
            <person name="Wang X."/>
            <person name="Zhu J."/>
            <person name="Ruan X."/>
            <person name="Zhao L."/>
            <person name="Wei J."/>
            <person name="Que T."/>
            <person name="Du C."/>
            <person name="Cheng J."/>
            <person name="Dai P."/>
            <person name="Han X."/>
            <person name="Huang E."/>
            <person name="Gao Y."/>
            <person name="Liu J."/>
            <person name="Shao H."/>
            <person name="Ye R."/>
            <person name="Li L."/>
            <person name="Wei W."/>
            <person name="Wang X."/>
            <person name="Wang C."/>
            <person name="Yang T."/>
            <person name="Huo Q."/>
            <person name="Li W."/>
            <person name="Guo W."/>
            <person name="Chen H."/>
            <person name="Zhou L."/>
            <person name="Ni X."/>
            <person name="Tian J."/>
            <person name="Zhou Y."/>
            <person name="Sheng Y."/>
            <person name="Liu T."/>
            <person name="Pan Y."/>
            <person name="Xia L."/>
            <person name="Li J."/>
            <person name="Zhao F."/>
            <person name="Cao W."/>
        </authorList>
    </citation>
    <scope>NUCLEOTIDE SEQUENCE</scope>
    <source>
        <strain evidence="1">Hyas-2018</strain>
    </source>
</reference>
<evidence type="ECO:0000313" key="2">
    <source>
        <dbReference type="Proteomes" id="UP000821845"/>
    </source>
</evidence>
<organism evidence="1 2">
    <name type="scientific">Hyalomma asiaticum</name>
    <name type="common">Tick</name>
    <dbReference type="NCBI Taxonomy" id="266040"/>
    <lineage>
        <taxon>Eukaryota</taxon>
        <taxon>Metazoa</taxon>
        <taxon>Ecdysozoa</taxon>
        <taxon>Arthropoda</taxon>
        <taxon>Chelicerata</taxon>
        <taxon>Arachnida</taxon>
        <taxon>Acari</taxon>
        <taxon>Parasitiformes</taxon>
        <taxon>Ixodida</taxon>
        <taxon>Ixodoidea</taxon>
        <taxon>Ixodidae</taxon>
        <taxon>Hyalomminae</taxon>
        <taxon>Hyalomma</taxon>
    </lineage>
</organism>
<gene>
    <name evidence="1" type="ORF">HPB50_017748</name>
</gene>
<accession>A0ACB7SWY7</accession>
<name>A0ACB7SWY7_HYAAI</name>
<dbReference type="EMBL" id="CM023482">
    <property type="protein sequence ID" value="KAH6939388.1"/>
    <property type="molecule type" value="Genomic_DNA"/>
</dbReference>
<dbReference type="Proteomes" id="UP000821845">
    <property type="component" value="Chromosome 2"/>
</dbReference>